<name>F5YKM2_TREPZ</name>
<dbReference type="RefSeq" id="WP_015709404.1">
    <property type="nucleotide sequence ID" value="NC_015578.1"/>
</dbReference>
<dbReference type="OrthoDB" id="9780211at2"/>
<reference evidence="3" key="1">
    <citation type="submission" date="2009-12" db="EMBL/GenBank/DDBJ databases">
        <title>Complete sequence of Treponema primitia strain ZAS-2.</title>
        <authorList>
            <person name="Tetu S.G."/>
            <person name="Matson E."/>
            <person name="Ren Q."/>
            <person name="Seshadri R."/>
            <person name="Elbourne L."/>
            <person name="Hassan K.A."/>
            <person name="Durkin A."/>
            <person name="Radune D."/>
            <person name="Mohamoud Y."/>
            <person name="Shay R."/>
            <person name="Jin S."/>
            <person name="Zhang X."/>
            <person name="Lucey K."/>
            <person name="Ballor N.R."/>
            <person name="Ottesen E."/>
            <person name="Rosenthal R."/>
            <person name="Allen A."/>
            <person name="Leadbetter J.R."/>
            <person name="Paulsen I.T."/>
        </authorList>
    </citation>
    <scope>NUCLEOTIDE SEQUENCE [LARGE SCALE GENOMIC DNA]</scope>
    <source>
        <strain evidence="3">ATCC BAA-887 / DSM 12427 / ZAS-2</strain>
    </source>
</reference>
<dbReference type="PROSITE" id="PS51154">
    <property type="entry name" value="MACRO"/>
    <property type="match status" value="1"/>
</dbReference>
<dbReference type="eggNOG" id="COG2110">
    <property type="taxonomic scope" value="Bacteria"/>
</dbReference>
<accession>F5YKM2</accession>
<keyword evidence="3" id="KW-1185">Reference proteome</keyword>
<evidence type="ECO:0000313" key="3">
    <source>
        <dbReference type="Proteomes" id="UP000009223"/>
    </source>
</evidence>
<dbReference type="Proteomes" id="UP000009223">
    <property type="component" value="Chromosome"/>
</dbReference>
<gene>
    <name evidence="2" type="ordered locus">TREPR_0622</name>
</gene>
<protein>
    <submittedName>
        <fullName evidence="2">Appr-1-p processing domain protein</fullName>
    </submittedName>
</protein>
<reference evidence="2 3" key="2">
    <citation type="journal article" date="2011" name="ISME J.">
        <title>RNA-seq reveals cooperative metabolic interactions between two termite-gut spirochete species in co-culture.</title>
        <authorList>
            <person name="Rosenthal A.Z."/>
            <person name="Matson E.G."/>
            <person name="Eldar A."/>
            <person name="Leadbetter J.R."/>
        </authorList>
    </citation>
    <scope>NUCLEOTIDE SEQUENCE [LARGE SCALE GENOMIC DNA]</scope>
    <source>
        <strain evidence="3">ATCC BAA-887 / DSM 12427 / ZAS-2</strain>
    </source>
</reference>
<dbReference type="EMBL" id="CP001843">
    <property type="protein sequence ID" value="AEF86163.1"/>
    <property type="molecule type" value="Genomic_DNA"/>
</dbReference>
<organism evidence="2 3">
    <name type="scientific">Treponema primitia (strain ATCC BAA-887 / DSM 12427 / ZAS-2)</name>
    <dbReference type="NCBI Taxonomy" id="545694"/>
    <lineage>
        <taxon>Bacteria</taxon>
        <taxon>Pseudomonadati</taxon>
        <taxon>Spirochaetota</taxon>
        <taxon>Spirochaetia</taxon>
        <taxon>Spirochaetales</taxon>
        <taxon>Treponemataceae</taxon>
        <taxon>Treponema</taxon>
    </lineage>
</organism>
<evidence type="ECO:0000259" key="1">
    <source>
        <dbReference type="PROSITE" id="PS51154"/>
    </source>
</evidence>
<proteinExistence type="predicted"/>
<dbReference type="InterPro" id="IPR002589">
    <property type="entry name" value="Macro_dom"/>
</dbReference>
<evidence type="ECO:0000313" key="2">
    <source>
        <dbReference type="EMBL" id="AEF86163.1"/>
    </source>
</evidence>
<sequence>MNVKILLRDLSKEIVDAWATVFNGYSDVEVSCGNIFDAKADAIVSPANSFGFMDGGIDLVYSHYFGWDLQKKLQKTIQKDYYGELPVGSALVIKTKNKDVKYLISAPTMRLPEDVSKTINAYLAFRAALIEINKFNKDNENTIKKVLCPGLGTLTGLISPMSCATQMKKAYDSVIRRIPLFPRNLAEADTIL</sequence>
<dbReference type="HOGENOM" id="CLU_046550_6_2_12"/>
<dbReference type="STRING" id="545694.TREPR_0622"/>
<dbReference type="SMART" id="SM00506">
    <property type="entry name" value="A1pp"/>
    <property type="match status" value="1"/>
</dbReference>
<dbReference type="Gene3D" id="3.40.220.10">
    <property type="entry name" value="Leucine Aminopeptidase, subunit E, domain 1"/>
    <property type="match status" value="1"/>
</dbReference>
<dbReference type="AlphaFoldDB" id="F5YKM2"/>
<dbReference type="SUPFAM" id="SSF52949">
    <property type="entry name" value="Macro domain-like"/>
    <property type="match status" value="1"/>
</dbReference>
<dbReference type="InterPro" id="IPR043472">
    <property type="entry name" value="Macro_dom-like"/>
</dbReference>
<dbReference type="KEGG" id="tpi:TREPR_0622"/>
<feature type="domain" description="Macro" evidence="1">
    <location>
        <begin position="1"/>
        <end position="192"/>
    </location>
</feature>
<dbReference type="Pfam" id="PF01661">
    <property type="entry name" value="Macro"/>
    <property type="match status" value="1"/>
</dbReference>